<dbReference type="PANTHER" id="PTHR43080:SF2">
    <property type="entry name" value="CBS DOMAIN-CONTAINING PROTEIN"/>
    <property type="match status" value="1"/>
</dbReference>
<name>A0AAE4Z610_9BACT</name>
<sequence>MRIREILRKKGSDVVTIEPSASVQDAIQALVDHNIGGLVVTASNGSVVGIITERDILRESAERSDRLKETKVADVMTKDVLIGVPDDDLNYVMGVMTKNRIRHLPVLDESGLVGIVSIGDVVNSHLSQTEFENRMLKDYIHGVNATP</sequence>
<reference evidence="4 5" key="1">
    <citation type="submission" date="2020-01" db="EMBL/GenBank/DDBJ databases">
        <title>Genomes assembled from Gulf of Kutch pelagic sediment metagenomes.</title>
        <authorList>
            <person name="Chandrashekar M."/>
            <person name="Mahajan M.S."/>
            <person name="Dave K.J."/>
            <person name="Vatsa P."/>
            <person name="Nathani N.M."/>
        </authorList>
    </citation>
    <scope>NUCLEOTIDE SEQUENCE [LARGE SCALE GENOMIC DNA]</scope>
    <source>
        <strain evidence="4">KS3-K002</strain>
    </source>
</reference>
<dbReference type="PANTHER" id="PTHR43080">
    <property type="entry name" value="CBS DOMAIN-CONTAINING PROTEIN CBSX3, MITOCHONDRIAL"/>
    <property type="match status" value="1"/>
</dbReference>
<protein>
    <submittedName>
        <fullName evidence="4">CBS domain-containing protein</fullName>
    </submittedName>
</protein>
<dbReference type="Proteomes" id="UP000702544">
    <property type="component" value="Unassembled WGS sequence"/>
</dbReference>
<feature type="domain" description="CBS" evidence="3">
    <location>
        <begin position="7"/>
        <end position="66"/>
    </location>
</feature>
<dbReference type="EMBL" id="JAACAK010000018">
    <property type="protein sequence ID" value="NIR73999.1"/>
    <property type="molecule type" value="Genomic_DNA"/>
</dbReference>
<accession>A0AAE4Z610</accession>
<evidence type="ECO:0000256" key="2">
    <source>
        <dbReference type="PROSITE-ProRule" id="PRU00703"/>
    </source>
</evidence>
<proteinExistence type="predicted"/>
<dbReference type="InterPro" id="IPR000644">
    <property type="entry name" value="CBS_dom"/>
</dbReference>
<organism evidence="4 5">
    <name type="scientific">Candidatus Kutchimonas denitrificans</name>
    <dbReference type="NCBI Taxonomy" id="3056748"/>
    <lineage>
        <taxon>Bacteria</taxon>
        <taxon>Pseudomonadati</taxon>
        <taxon>Gemmatimonadota</taxon>
        <taxon>Gemmatimonadia</taxon>
        <taxon>Candidatus Palauibacterales</taxon>
        <taxon>Candidatus Palauibacteraceae</taxon>
        <taxon>Candidatus Kutchimonas</taxon>
    </lineage>
</organism>
<dbReference type="SMART" id="SM00116">
    <property type="entry name" value="CBS"/>
    <property type="match status" value="2"/>
</dbReference>
<dbReference type="AlphaFoldDB" id="A0AAE4Z610"/>
<feature type="domain" description="CBS" evidence="3">
    <location>
        <begin position="76"/>
        <end position="131"/>
    </location>
</feature>
<evidence type="ECO:0000259" key="3">
    <source>
        <dbReference type="PROSITE" id="PS51371"/>
    </source>
</evidence>
<dbReference type="SUPFAM" id="SSF54631">
    <property type="entry name" value="CBS-domain pair"/>
    <property type="match status" value="1"/>
</dbReference>
<comment type="caution">
    <text evidence="4">The sequence shown here is derived from an EMBL/GenBank/DDBJ whole genome shotgun (WGS) entry which is preliminary data.</text>
</comment>
<dbReference type="InterPro" id="IPR046342">
    <property type="entry name" value="CBS_dom_sf"/>
</dbReference>
<dbReference type="InterPro" id="IPR051257">
    <property type="entry name" value="Diverse_CBS-Domain"/>
</dbReference>
<keyword evidence="1 2" id="KW-0129">CBS domain</keyword>
<evidence type="ECO:0000256" key="1">
    <source>
        <dbReference type="ARBA" id="ARBA00023122"/>
    </source>
</evidence>
<dbReference type="CDD" id="cd04623">
    <property type="entry name" value="CBS_pair_bac_euk"/>
    <property type="match status" value="1"/>
</dbReference>
<dbReference type="Gene3D" id="3.10.580.10">
    <property type="entry name" value="CBS-domain"/>
    <property type="match status" value="1"/>
</dbReference>
<gene>
    <name evidence="4" type="ORF">GWO12_02610</name>
</gene>
<evidence type="ECO:0000313" key="5">
    <source>
        <dbReference type="Proteomes" id="UP000702544"/>
    </source>
</evidence>
<dbReference type="Pfam" id="PF00571">
    <property type="entry name" value="CBS"/>
    <property type="match status" value="2"/>
</dbReference>
<dbReference type="InterPro" id="IPR044725">
    <property type="entry name" value="CBSX3_CBS_dom"/>
</dbReference>
<dbReference type="PROSITE" id="PS51371">
    <property type="entry name" value="CBS"/>
    <property type="match status" value="2"/>
</dbReference>
<evidence type="ECO:0000313" key="4">
    <source>
        <dbReference type="EMBL" id="NIR73999.1"/>
    </source>
</evidence>